<keyword evidence="3" id="KW-1185">Reference proteome</keyword>
<feature type="compositionally biased region" description="Basic residues" evidence="1">
    <location>
        <begin position="266"/>
        <end position="278"/>
    </location>
</feature>
<dbReference type="EMBL" id="SRRH01000172">
    <property type="protein sequence ID" value="KAG6296365.1"/>
    <property type="molecule type" value="Genomic_DNA"/>
</dbReference>
<proteinExistence type="predicted"/>
<dbReference type="Proteomes" id="UP000707071">
    <property type="component" value="Unassembled WGS sequence"/>
</dbReference>
<dbReference type="AlphaFoldDB" id="A0A9P7QGP3"/>
<sequence length="291" mass="32662">MTPCSPLEPLKRKRFGNLDIPKAISFSFHFTHPDTFEDGEVSPRSNMAHRFRGLTLGSGDGAPHDEGNAHDDVDNNTMGTTQKRLRMDLGVGQIDNQDPRNQISELPNSRRHMGFKTHATVADSPSSTSLSPNETKTTGILKSSPRKRAATPPLKFNSASTWPEEEKSRPNFTTDRPPRKGERDVVDPIRAALTWHEDEITIYDPNDADDDGTGVNGIGFKPTPALEHSRIMRRREQMAAYRKREECEARAKRTQRRRGEEPLSARPKKGLPARRVRFAHPEGEHAVFASL</sequence>
<feature type="region of interest" description="Disordered" evidence="1">
    <location>
        <begin position="54"/>
        <end position="78"/>
    </location>
</feature>
<feature type="compositionally biased region" description="Polar residues" evidence="1">
    <location>
        <begin position="123"/>
        <end position="141"/>
    </location>
</feature>
<gene>
    <name evidence="2" type="ORF">E4U09_001810</name>
</gene>
<organism evidence="2 3">
    <name type="scientific">Claviceps aff. purpurea</name>
    <dbReference type="NCBI Taxonomy" id="1967640"/>
    <lineage>
        <taxon>Eukaryota</taxon>
        <taxon>Fungi</taxon>
        <taxon>Dikarya</taxon>
        <taxon>Ascomycota</taxon>
        <taxon>Pezizomycotina</taxon>
        <taxon>Sordariomycetes</taxon>
        <taxon>Hypocreomycetidae</taxon>
        <taxon>Hypocreales</taxon>
        <taxon>Clavicipitaceae</taxon>
        <taxon>Claviceps</taxon>
    </lineage>
</organism>
<accession>A0A9P7QGP3</accession>
<protein>
    <submittedName>
        <fullName evidence="2">Uncharacterized protein</fullName>
    </submittedName>
</protein>
<feature type="region of interest" description="Disordered" evidence="1">
    <location>
        <begin position="202"/>
        <end position="224"/>
    </location>
</feature>
<feature type="compositionally biased region" description="Basic and acidic residues" evidence="1">
    <location>
        <begin position="62"/>
        <end position="73"/>
    </location>
</feature>
<name>A0A9P7QGP3_9HYPO</name>
<evidence type="ECO:0000256" key="1">
    <source>
        <dbReference type="SAM" id="MobiDB-lite"/>
    </source>
</evidence>
<feature type="compositionally biased region" description="Basic and acidic residues" evidence="1">
    <location>
        <begin position="243"/>
        <end position="263"/>
    </location>
</feature>
<feature type="region of interest" description="Disordered" evidence="1">
    <location>
        <begin position="118"/>
        <end position="184"/>
    </location>
</feature>
<reference evidence="2 3" key="1">
    <citation type="journal article" date="2020" name="bioRxiv">
        <title>Whole genome comparisons of ergot fungi reveals the divergence and evolution of species within the genus Claviceps are the result of varying mechanisms driving genome evolution and host range expansion.</title>
        <authorList>
            <person name="Wyka S.A."/>
            <person name="Mondo S.J."/>
            <person name="Liu M."/>
            <person name="Dettman J."/>
            <person name="Nalam V."/>
            <person name="Broders K.D."/>
        </authorList>
    </citation>
    <scope>NUCLEOTIDE SEQUENCE [LARGE SCALE GENOMIC DNA]</scope>
    <source>
        <strain evidence="2 3">Clav52</strain>
    </source>
</reference>
<comment type="caution">
    <text evidence="2">The sequence shown here is derived from an EMBL/GenBank/DDBJ whole genome shotgun (WGS) entry which is preliminary data.</text>
</comment>
<feature type="region of interest" description="Disordered" evidence="1">
    <location>
        <begin position="243"/>
        <end position="291"/>
    </location>
</feature>
<evidence type="ECO:0000313" key="3">
    <source>
        <dbReference type="Proteomes" id="UP000707071"/>
    </source>
</evidence>
<evidence type="ECO:0000313" key="2">
    <source>
        <dbReference type="EMBL" id="KAG6296365.1"/>
    </source>
</evidence>